<sequence length="418" mass="42326">MSIRGATAGGVAFLAVLTVVHLIVDAFAASVHPLWPDLQVRLGGGAGMIQAAFLVWSLTTSASQLVFGYLGDRHRGGWLLWAGPLLGISCMGAVGLSASLPALGALLILGGLGVAAFHPEAAAAVGQAMPESRSRAMSIFATGGFLGQSLGPLGSGWMSERYGLPMLAWNVSWGIALVAILVPWLRASTPKHDPASSGRGAALPELLSVSGGRLGTLMGVGILRTLPAAGAPIALAFLLEARGAGNDRIGLVQAAFFGGIGLGGLACAALVSRRRERLVLWLLPMVTVPLLAACPAVVGAGMVAVSGGLGLIVGLGLPVYISYGQQLVPEGPRIASSITMGVTWGLGGALVAGIMAVSERIGRPDLAFGTFAASSLLAGLACLRLPEPARRRTFPAEPSPTVEPAPPPISRPGEAASC</sequence>
<feature type="transmembrane region" description="Helical" evidence="5">
    <location>
        <begin position="217"/>
        <end position="239"/>
    </location>
</feature>
<dbReference type="RefSeq" id="WP_126724967.1">
    <property type="nucleotide sequence ID" value="NZ_RYZH01000014.1"/>
</dbReference>
<comment type="caution">
    <text evidence="6">The sequence shown here is derived from an EMBL/GenBank/DDBJ whole genome shotgun (WGS) entry which is preliminary data.</text>
</comment>
<evidence type="ECO:0000256" key="4">
    <source>
        <dbReference type="SAM" id="MobiDB-lite"/>
    </source>
</evidence>
<dbReference type="AlphaFoldDB" id="A0A432MLT6"/>
<evidence type="ECO:0000313" key="7">
    <source>
        <dbReference type="Proteomes" id="UP000280296"/>
    </source>
</evidence>
<dbReference type="GO" id="GO:0005886">
    <property type="term" value="C:plasma membrane"/>
    <property type="evidence" value="ECO:0007669"/>
    <property type="project" value="TreeGrafter"/>
</dbReference>
<feature type="transmembrane region" description="Helical" evidence="5">
    <location>
        <begin position="278"/>
        <end position="298"/>
    </location>
</feature>
<feature type="compositionally biased region" description="Pro residues" evidence="4">
    <location>
        <begin position="397"/>
        <end position="410"/>
    </location>
</feature>
<dbReference type="SUPFAM" id="SSF103473">
    <property type="entry name" value="MFS general substrate transporter"/>
    <property type="match status" value="1"/>
</dbReference>
<feature type="transmembrane region" description="Helical" evidence="5">
    <location>
        <begin position="335"/>
        <end position="354"/>
    </location>
</feature>
<accession>A0A432MLT6</accession>
<dbReference type="PANTHER" id="PTHR43129:SF1">
    <property type="entry name" value="FOSMIDOMYCIN RESISTANCE PROTEIN"/>
    <property type="match status" value="1"/>
</dbReference>
<dbReference type="Gene3D" id="1.20.1250.20">
    <property type="entry name" value="MFS general substrate transporter like domains"/>
    <property type="match status" value="2"/>
</dbReference>
<feature type="transmembrane region" description="Helical" evidence="5">
    <location>
        <begin position="137"/>
        <end position="155"/>
    </location>
</feature>
<keyword evidence="1 5" id="KW-0812">Transmembrane</keyword>
<reference evidence="6 7" key="2">
    <citation type="submission" date="2019-01" db="EMBL/GenBank/DDBJ databases">
        <title>Tautonia sociabilis, a novel thermotolerant planctomycete of Isosphaeraceae family, isolated from a 4000 m deep subterranean habitat.</title>
        <authorList>
            <person name="Kovaleva O.L."/>
            <person name="Elcheninov A.G."/>
            <person name="Van Heerden E."/>
            <person name="Toshchakov S.V."/>
            <person name="Novikov A."/>
            <person name="Bonch-Osmolovskaya E.A."/>
            <person name="Kublanov I.V."/>
        </authorList>
    </citation>
    <scope>NUCLEOTIDE SEQUENCE [LARGE SCALE GENOMIC DNA]</scope>
    <source>
        <strain evidence="6 7">GM2012</strain>
    </source>
</reference>
<proteinExistence type="predicted"/>
<feature type="transmembrane region" description="Helical" evidence="5">
    <location>
        <begin position="251"/>
        <end position="271"/>
    </location>
</feature>
<evidence type="ECO:0000256" key="1">
    <source>
        <dbReference type="ARBA" id="ARBA00022692"/>
    </source>
</evidence>
<feature type="transmembrane region" description="Helical" evidence="5">
    <location>
        <begin position="78"/>
        <end position="96"/>
    </location>
</feature>
<evidence type="ECO:0000256" key="3">
    <source>
        <dbReference type="ARBA" id="ARBA00023136"/>
    </source>
</evidence>
<feature type="transmembrane region" description="Helical" evidence="5">
    <location>
        <begin position="304"/>
        <end position="323"/>
    </location>
</feature>
<name>A0A432MLT6_9BACT</name>
<feature type="transmembrane region" description="Helical" evidence="5">
    <location>
        <begin position="366"/>
        <end position="385"/>
    </location>
</feature>
<dbReference type="OrthoDB" id="9770492at2"/>
<dbReference type="InterPro" id="IPR036259">
    <property type="entry name" value="MFS_trans_sf"/>
</dbReference>
<protein>
    <submittedName>
        <fullName evidence="6">MFS transporter</fullName>
    </submittedName>
</protein>
<organism evidence="6 7">
    <name type="scientific">Tautonia sociabilis</name>
    <dbReference type="NCBI Taxonomy" id="2080755"/>
    <lineage>
        <taxon>Bacteria</taxon>
        <taxon>Pseudomonadati</taxon>
        <taxon>Planctomycetota</taxon>
        <taxon>Planctomycetia</taxon>
        <taxon>Isosphaerales</taxon>
        <taxon>Isosphaeraceae</taxon>
        <taxon>Tautonia</taxon>
    </lineage>
</organism>
<evidence type="ECO:0000256" key="2">
    <source>
        <dbReference type="ARBA" id="ARBA00022989"/>
    </source>
</evidence>
<evidence type="ECO:0000256" key="5">
    <source>
        <dbReference type="SAM" id="Phobius"/>
    </source>
</evidence>
<keyword evidence="3 5" id="KW-0472">Membrane</keyword>
<reference evidence="6 7" key="1">
    <citation type="submission" date="2018-12" db="EMBL/GenBank/DDBJ databases">
        <authorList>
            <person name="Toschakov S.V."/>
        </authorList>
    </citation>
    <scope>NUCLEOTIDE SEQUENCE [LARGE SCALE GENOMIC DNA]</scope>
    <source>
        <strain evidence="6 7">GM2012</strain>
    </source>
</reference>
<dbReference type="GO" id="GO:0022857">
    <property type="term" value="F:transmembrane transporter activity"/>
    <property type="evidence" value="ECO:0007669"/>
    <property type="project" value="InterPro"/>
</dbReference>
<keyword evidence="2 5" id="KW-1133">Transmembrane helix</keyword>
<keyword evidence="7" id="KW-1185">Reference proteome</keyword>
<dbReference type="Pfam" id="PF07690">
    <property type="entry name" value="MFS_1"/>
    <property type="match status" value="1"/>
</dbReference>
<feature type="transmembrane region" description="Helical" evidence="5">
    <location>
        <begin position="52"/>
        <end position="71"/>
    </location>
</feature>
<dbReference type="InterPro" id="IPR011701">
    <property type="entry name" value="MFS"/>
</dbReference>
<feature type="region of interest" description="Disordered" evidence="4">
    <location>
        <begin position="392"/>
        <end position="418"/>
    </location>
</feature>
<gene>
    <name evidence="6" type="ORF">TsocGM_08940</name>
</gene>
<evidence type="ECO:0000313" key="6">
    <source>
        <dbReference type="EMBL" id="RUL88058.1"/>
    </source>
</evidence>
<feature type="transmembrane region" description="Helical" evidence="5">
    <location>
        <begin position="102"/>
        <end position="125"/>
    </location>
</feature>
<dbReference type="PANTHER" id="PTHR43129">
    <property type="entry name" value="FOSMIDOMYCIN RESISTANCE PROTEIN"/>
    <property type="match status" value="1"/>
</dbReference>
<dbReference type="Proteomes" id="UP000280296">
    <property type="component" value="Unassembled WGS sequence"/>
</dbReference>
<dbReference type="EMBL" id="RYZH01000014">
    <property type="protein sequence ID" value="RUL88058.1"/>
    <property type="molecule type" value="Genomic_DNA"/>
</dbReference>
<feature type="transmembrane region" description="Helical" evidence="5">
    <location>
        <begin position="167"/>
        <end position="185"/>
    </location>
</feature>